<evidence type="ECO:0000259" key="2">
    <source>
        <dbReference type="PROSITE" id="PS51898"/>
    </source>
</evidence>
<dbReference type="Pfam" id="PF00589">
    <property type="entry name" value="Phage_integrase"/>
    <property type="match status" value="1"/>
</dbReference>
<dbReference type="SUPFAM" id="SSF56349">
    <property type="entry name" value="DNA breaking-rejoining enzymes"/>
    <property type="match status" value="1"/>
</dbReference>
<dbReference type="GO" id="GO:0003677">
    <property type="term" value="F:DNA binding"/>
    <property type="evidence" value="ECO:0007669"/>
    <property type="project" value="InterPro"/>
</dbReference>
<dbReference type="InterPro" id="IPR002104">
    <property type="entry name" value="Integrase_catalytic"/>
</dbReference>
<dbReference type="PROSITE" id="PS51898">
    <property type="entry name" value="TYR_RECOMBINASE"/>
    <property type="match status" value="1"/>
</dbReference>
<dbReference type="EMBL" id="VSSQ01058775">
    <property type="protein sequence ID" value="MPN12431.1"/>
    <property type="molecule type" value="Genomic_DNA"/>
</dbReference>
<dbReference type="InterPro" id="IPR011010">
    <property type="entry name" value="DNA_brk_join_enz"/>
</dbReference>
<proteinExistence type="predicted"/>
<protein>
    <recommendedName>
        <fullName evidence="2">Tyr recombinase domain-containing protein</fullName>
    </recommendedName>
</protein>
<accession>A0A645FDI8</accession>
<organism evidence="3">
    <name type="scientific">bioreactor metagenome</name>
    <dbReference type="NCBI Taxonomy" id="1076179"/>
    <lineage>
        <taxon>unclassified sequences</taxon>
        <taxon>metagenomes</taxon>
        <taxon>ecological metagenomes</taxon>
    </lineage>
</organism>
<dbReference type="GO" id="GO:0006310">
    <property type="term" value="P:DNA recombination"/>
    <property type="evidence" value="ECO:0007669"/>
    <property type="project" value="UniProtKB-KW"/>
</dbReference>
<comment type="caution">
    <text evidence="3">The sequence shown here is derived from an EMBL/GenBank/DDBJ whole genome shotgun (WGS) entry which is preliminary data.</text>
</comment>
<dbReference type="AlphaFoldDB" id="A0A645FDI8"/>
<feature type="domain" description="Tyr recombinase" evidence="2">
    <location>
        <begin position="1"/>
        <end position="101"/>
    </location>
</feature>
<reference evidence="3" key="1">
    <citation type="submission" date="2019-08" db="EMBL/GenBank/DDBJ databases">
        <authorList>
            <person name="Kucharzyk K."/>
            <person name="Murdoch R.W."/>
            <person name="Higgins S."/>
            <person name="Loffler F."/>
        </authorList>
    </citation>
    <scope>NUCLEOTIDE SEQUENCE</scope>
</reference>
<dbReference type="Gene3D" id="1.10.443.10">
    <property type="entry name" value="Intergrase catalytic core"/>
    <property type="match status" value="1"/>
</dbReference>
<keyword evidence="1" id="KW-0233">DNA recombination</keyword>
<name>A0A645FDI8_9ZZZZ</name>
<evidence type="ECO:0000256" key="1">
    <source>
        <dbReference type="ARBA" id="ARBA00023172"/>
    </source>
</evidence>
<gene>
    <name evidence="3" type="ORF">SDC9_159749</name>
</gene>
<evidence type="ECO:0000313" key="3">
    <source>
        <dbReference type="EMBL" id="MPN12431.1"/>
    </source>
</evidence>
<dbReference type="GO" id="GO:0015074">
    <property type="term" value="P:DNA integration"/>
    <property type="evidence" value="ECO:0007669"/>
    <property type="project" value="InterPro"/>
</dbReference>
<sequence>MINELLITYPDDDDEDYQNNALFGFHTRLSTTTIERVKNMYCKLSGVKQIKIHEFRHSHVSLLISLGFQPIDIANRLGHTVTMVNKVYGHLFDTSQKKIIKALDDLT</sequence>
<dbReference type="InterPro" id="IPR013762">
    <property type="entry name" value="Integrase-like_cat_sf"/>
</dbReference>